<dbReference type="InterPro" id="IPR003203">
    <property type="entry name" value="CobU/CobP"/>
</dbReference>
<comment type="function">
    <text evidence="4 14">Catalyzes ATP-dependent phosphorylation of adenosylcobinamide and addition of GMP to adenosylcobinamide phosphate.</text>
</comment>
<evidence type="ECO:0000256" key="4">
    <source>
        <dbReference type="ARBA" id="ARBA00003889"/>
    </source>
</evidence>
<comment type="catalytic activity">
    <reaction evidence="3">
        <text>adenosylcob(III)inamide + GTP = adenosylcob(III)inamide phosphate + GDP + H(+)</text>
        <dbReference type="Rhea" id="RHEA:15765"/>
        <dbReference type="ChEBI" id="CHEBI:2480"/>
        <dbReference type="ChEBI" id="CHEBI:15378"/>
        <dbReference type="ChEBI" id="CHEBI:37565"/>
        <dbReference type="ChEBI" id="CHEBI:58189"/>
        <dbReference type="ChEBI" id="CHEBI:58502"/>
        <dbReference type="EC" id="2.7.1.156"/>
    </reaction>
</comment>
<evidence type="ECO:0000256" key="1">
    <source>
        <dbReference type="ARBA" id="ARBA00000312"/>
    </source>
</evidence>
<organism evidence="17 18">
    <name type="scientific">Aliikangiella coralliicola</name>
    <dbReference type="NCBI Taxonomy" id="2592383"/>
    <lineage>
        <taxon>Bacteria</taxon>
        <taxon>Pseudomonadati</taxon>
        <taxon>Pseudomonadota</taxon>
        <taxon>Gammaproteobacteria</taxon>
        <taxon>Oceanospirillales</taxon>
        <taxon>Pleioneaceae</taxon>
        <taxon>Aliikangiella</taxon>
    </lineage>
</organism>
<dbReference type="GO" id="GO:0043752">
    <property type="term" value="F:adenosylcobinamide kinase activity"/>
    <property type="evidence" value="ECO:0007669"/>
    <property type="project" value="UniProtKB-EC"/>
</dbReference>
<evidence type="ECO:0000256" key="9">
    <source>
        <dbReference type="ARBA" id="ARBA00022679"/>
    </source>
</evidence>
<evidence type="ECO:0000256" key="2">
    <source>
        <dbReference type="ARBA" id="ARBA00000711"/>
    </source>
</evidence>
<keyword evidence="12 14" id="KW-0067">ATP-binding</keyword>
<evidence type="ECO:0000313" key="18">
    <source>
        <dbReference type="Proteomes" id="UP000315439"/>
    </source>
</evidence>
<reference evidence="17 18" key="1">
    <citation type="submission" date="2019-07" db="EMBL/GenBank/DDBJ databases">
        <title>Draft genome for Aliikangiella sp. M105.</title>
        <authorList>
            <person name="Wang G."/>
        </authorList>
    </citation>
    <scope>NUCLEOTIDE SEQUENCE [LARGE SCALE GENOMIC DNA]</scope>
    <source>
        <strain evidence="17 18">M105</strain>
    </source>
</reference>
<dbReference type="InterPro" id="IPR027417">
    <property type="entry name" value="P-loop_NTPase"/>
</dbReference>
<evidence type="ECO:0000256" key="3">
    <source>
        <dbReference type="ARBA" id="ARBA00001522"/>
    </source>
</evidence>
<keyword evidence="18" id="KW-1185">Reference proteome</keyword>
<evidence type="ECO:0000256" key="5">
    <source>
        <dbReference type="ARBA" id="ARBA00004692"/>
    </source>
</evidence>
<dbReference type="Proteomes" id="UP000315439">
    <property type="component" value="Unassembled WGS sequence"/>
</dbReference>
<evidence type="ECO:0000256" key="10">
    <source>
        <dbReference type="ARBA" id="ARBA00022741"/>
    </source>
</evidence>
<comment type="similarity">
    <text evidence="7 14">Belongs to the CobU/CobP family.</text>
</comment>
<comment type="pathway">
    <text evidence="5 14">Cofactor biosynthesis; adenosylcobalamin biosynthesis; adenosylcobalamin from cob(II)yrinate a,c-diamide: step 6/7.</text>
</comment>
<keyword evidence="11 14" id="KW-0418">Kinase</keyword>
<evidence type="ECO:0000256" key="14">
    <source>
        <dbReference type="PIRNR" id="PIRNR006135"/>
    </source>
</evidence>
<protein>
    <recommendedName>
        <fullName evidence="14">Bifunctional adenosylcobalamin biosynthesis protein</fullName>
        <ecNumber evidence="14">2.7.1.156</ecNumber>
        <ecNumber evidence="14">2.7.7.62</ecNumber>
    </recommendedName>
</protein>
<evidence type="ECO:0000256" key="15">
    <source>
        <dbReference type="PIRSR" id="PIRSR006135-1"/>
    </source>
</evidence>
<dbReference type="GO" id="GO:0005525">
    <property type="term" value="F:GTP binding"/>
    <property type="evidence" value="ECO:0007669"/>
    <property type="project" value="UniProtKB-UniRule"/>
</dbReference>
<comment type="catalytic activity">
    <reaction evidence="2 14">
        <text>adenosylcob(III)inamide phosphate + GTP + H(+) = adenosylcob(III)inamide-GDP + diphosphate</text>
        <dbReference type="Rhea" id="RHEA:22712"/>
        <dbReference type="ChEBI" id="CHEBI:15378"/>
        <dbReference type="ChEBI" id="CHEBI:33019"/>
        <dbReference type="ChEBI" id="CHEBI:37565"/>
        <dbReference type="ChEBI" id="CHEBI:58502"/>
        <dbReference type="ChEBI" id="CHEBI:60487"/>
        <dbReference type="EC" id="2.7.7.62"/>
    </reaction>
</comment>
<sequence length="172" mass="19136">MIHLILGGARSGKSRFAENEAAANNETVTYVATATINDDEMRARIEHHKNSRPEDWQLVEEPFNLSKVIEEMDGGTLIIECMTLWLSNWLCTNDTEGWKEERERFFVSLKNSQANIVIVSNEVGSGVVPMGELSRDFVDQAGWLNQELAKTAAKVTLVVAGCPISLKPKEDA</sequence>
<gene>
    <name evidence="17" type="primary">cobU</name>
    <name evidence="17" type="ORF">FLL46_01685</name>
</gene>
<dbReference type="Gene3D" id="3.40.50.300">
    <property type="entry name" value="P-loop containing nucleotide triphosphate hydrolases"/>
    <property type="match status" value="1"/>
</dbReference>
<keyword evidence="17" id="KW-0548">Nucleotidyltransferase</keyword>
<dbReference type="NCBIfam" id="NF004469">
    <property type="entry name" value="PRK05800.1"/>
    <property type="match status" value="1"/>
</dbReference>
<feature type="binding site" evidence="16">
    <location>
        <begin position="49"/>
        <end position="52"/>
    </location>
    <ligand>
        <name>GTP</name>
        <dbReference type="ChEBI" id="CHEBI:37565"/>
    </ligand>
</feature>
<dbReference type="RefSeq" id="WP_142891684.1">
    <property type="nucleotide sequence ID" value="NZ_ML660160.1"/>
</dbReference>
<evidence type="ECO:0000313" key="17">
    <source>
        <dbReference type="EMBL" id="TQV89620.1"/>
    </source>
</evidence>
<name>A0A545UJI6_9GAMM</name>
<evidence type="ECO:0000256" key="8">
    <source>
        <dbReference type="ARBA" id="ARBA00022573"/>
    </source>
</evidence>
<dbReference type="EC" id="2.7.7.62" evidence="14"/>
<keyword evidence="10 14" id="KW-0547">Nucleotide-binding</keyword>
<dbReference type="UniPathway" id="UPA00148">
    <property type="reaction ID" value="UER00236"/>
</dbReference>
<evidence type="ECO:0000256" key="7">
    <source>
        <dbReference type="ARBA" id="ARBA00007490"/>
    </source>
</evidence>
<evidence type="ECO:0000256" key="6">
    <source>
        <dbReference type="ARBA" id="ARBA00005159"/>
    </source>
</evidence>
<comment type="caution">
    <text evidence="17">The sequence shown here is derived from an EMBL/GenBank/DDBJ whole genome shotgun (WGS) entry which is preliminary data.</text>
</comment>
<evidence type="ECO:0000256" key="11">
    <source>
        <dbReference type="ARBA" id="ARBA00022777"/>
    </source>
</evidence>
<dbReference type="Pfam" id="PF02283">
    <property type="entry name" value="CobU"/>
    <property type="match status" value="1"/>
</dbReference>
<feature type="binding site" evidence="16">
    <location>
        <begin position="32"/>
        <end position="34"/>
    </location>
    <ligand>
        <name>GTP</name>
        <dbReference type="ChEBI" id="CHEBI:37565"/>
    </ligand>
</feature>
<feature type="binding site" evidence="16">
    <location>
        <position position="80"/>
    </location>
    <ligand>
        <name>GTP</name>
        <dbReference type="ChEBI" id="CHEBI:37565"/>
    </ligand>
</feature>
<keyword evidence="9 14" id="KW-0808">Transferase</keyword>
<dbReference type="PANTHER" id="PTHR34848">
    <property type="match status" value="1"/>
</dbReference>
<dbReference type="PIRSF" id="PIRSF006135">
    <property type="entry name" value="CobU"/>
    <property type="match status" value="1"/>
</dbReference>
<dbReference type="PANTHER" id="PTHR34848:SF1">
    <property type="entry name" value="BIFUNCTIONAL ADENOSYLCOBALAMIN BIOSYNTHESIS PROTEIN COBU"/>
    <property type="match status" value="1"/>
</dbReference>
<dbReference type="EC" id="2.7.1.156" evidence="14"/>
<keyword evidence="8 14" id="KW-0169">Cobalamin biosynthesis</keyword>
<evidence type="ECO:0000256" key="16">
    <source>
        <dbReference type="PIRSR" id="PIRSR006135-2"/>
    </source>
</evidence>
<evidence type="ECO:0000256" key="12">
    <source>
        <dbReference type="ARBA" id="ARBA00022840"/>
    </source>
</evidence>
<dbReference type="CDD" id="cd00544">
    <property type="entry name" value="CobU"/>
    <property type="match status" value="1"/>
</dbReference>
<dbReference type="GO" id="GO:0008820">
    <property type="term" value="F:cobinamide phosphate guanylyltransferase activity"/>
    <property type="evidence" value="ECO:0007669"/>
    <property type="project" value="UniProtKB-UniRule"/>
</dbReference>
<feature type="active site" description="GMP-histidine intermediate" evidence="15">
    <location>
        <position position="48"/>
    </location>
</feature>
<feature type="binding site" evidence="16">
    <location>
        <begin position="7"/>
        <end position="14"/>
    </location>
    <ligand>
        <name>GTP</name>
        <dbReference type="ChEBI" id="CHEBI:37565"/>
    </ligand>
</feature>
<keyword evidence="13 14" id="KW-0342">GTP-binding</keyword>
<evidence type="ECO:0000256" key="13">
    <source>
        <dbReference type="ARBA" id="ARBA00023134"/>
    </source>
</evidence>
<dbReference type="GO" id="GO:0009236">
    <property type="term" value="P:cobalamin biosynthetic process"/>
    <property type="evidence" value="ECO:0007669"/>
    <property type="project" value="UniProtKB-UniRule"/>
</dbReference>
<dbReference type="OrthoDB" id="9788370at2"/>
<feature type="binding site" evidence="16">
    <location>
        <position position="60"/>
    </location>
    <ligand>
        <name>GTP</name>
        <dbReference type="ChEBI" id="CHEBI:37565"/>
    </ligand>
</feature>
<dbReference type="AlphaFoldDB" id="A0A545UJI6"/>
<comment type="catalytic activity">
    <reaction evidence="1 14">
        <text>adenosylcob(III)inamide + ATP = adenosylcob(III)inamide phosphate + ADP + H(+)</text>
        <dbReference type="Rhea" id="RHEA:15769"/>
        <dbReference type="ChEBI" id="CHEBI:2480"/>
        <dbReference type="ChEBI" id="CHEBI:15378"/>
        <dbReference type="ChEBI" id="CHEBI:30616"/>
        <dbReference type="ChEBI" id="CHEBI:58502"/>
        <dbReference type="ChEBI" id="CHEBI:456216"/>
        <dbReference type="EC" id="2.7.1.156"/>
    </reaction>
</comment>
<dbReference type="EMBL" id="VIKS01000001">
    <property type="protein sequence ID" value="TQV89620.1"/>
    <property type="molecule type" value="Genomic_DNA"/>
</dbReference>
<dbReference type="GO" id="GO:0005524">
    <property type="term" value="F:ATP binding"/>
    <property type="evidence" value="ECO:0007669"/>
    <property type="project" value="UniProtKB-UniRule"/>
</dbReference>
<proteinExistence type="inferred from homology"/>
<dbReference type="SUPFAM" id="SSF52540">
    <property type="entry name" value="P-loop containing nucleoside triphosphate hydrolases"/>
    <property type="match status" value="1"/>
</dbReference>
<comment type="pathway">
    <text evidence="6 14">Cofactor biosynthesis; adenosylcobalamin biosynthesis; adenosylcobalamin from cob(II)yrinate a,c-diamide: step 5/7.</text>
</comment>
<accession>A0A545UJI6</accession>